<feature type="transmembrane region" description="Helical" evidence="9">
    <location>
        <begin position="167"/>
        <end position="185"/>
    </location>
</feature>
<comment type="subcellular location">
    <subcellularLocation>
        <location evidence="1">Cell membrane</location>
        <topology evidence="1">Multi-pass membrane protein</topology>
    </subcellularLocation>
</comment>
<feature type="transmembrane region" description="Helical" evidence="9">
    <location>
        <begin position="291"/>
        <end position="320"/>
    </location>
</feature>
<keyword evidence="4" id="KW-1003">Cell membrane</keyword>
<evidence type="ECO:0000256" key="8">
    <source>
        <dbReference type="SAM" id="MobiDB-lite"/>
    </source>
</evidence>
<dbReference type="PROSITE" id="PS01303">
    <property type="entry name" value="BCCT"/>
    <property type="match status" value="1"/>
</dbReference>
<feature type="transmembrane region" description="Helical" evidence="9">
    <location>
        <begin position="257"/>
        <end position="279"/>
    </location>
</feature>
<feature type="transmembrane region" description="Helical" evidence="9">
    <location>
        <begin position="71"/>
        <end position="91"/>
    </location>
</feature>
<evidence type="ECO:0000256" key="1">
    <source>
        <dbReference type="ARBA" id="ARBA00004651"/>
    </source>
</evidence>
<keyword evidence="11" id="KW-1185">Reference proteome</keyword>
<comment type="caution">
    <text evidence="10">The sequence shown here is derived from an EMBL/GenBank/DDBJ whole genome shotgun (WGS) entry which is preliminary data.</text>
</comment>
<accession>A0A317ZTQ0</accession>
<feature type="transmembrane region" description="Helical" evidence="9">
    <location>
        <begin position="217"/>
        <end position="245"/>
    </location>
</feature>
<reference evidence="10 11" key="1">
    <citation type="submission" date="2018-05" db="EMBL/GenBank/DDBJ databases">
        <title>Genetic diversity of glacier-inhabiting Cryobacterium bacteria in China and description of Cryobacterium mengkeensis sp. nov. and Arthrobacter glacialis sp. nov.</title>
        <authorList>
            <person name="Liu Q."/>
            <person name="Xin Y.-H."/>
        </authorList>
    </citation>
    <scope>NUCLEOTIDE SEQUENCE [LARGE SCALE GENOMIC DNA]</scope>
    <source>
        <strain evidence="10 11">SK-1</strain>
    </source>
</reference>
<dbReference type="PANTHER" id="PTHR30047">
    <property type="entry name" value="HIGH-AFFINITY CHOLINE TRANSPORT PROTEIN-RELATED"/>
    <property type="match status" value="1"/>
</dbReference>
<dbReference type="NCBIfam" id="TIGR00842">
    <property type="entry name" value="bcct"/>
    <property type="match status" value="1"/>
</dbReference>
<protein>
    <submittedName>
        <fullName evidence="10">Choline transporter</fullName>
    </submittedName>
</protein>
<feature type="transmembrane region" description="Helical" evidence="9">
    <location>
        <begin position="374"/>
        <end position="392"/>
    </location>
</feature>
<proteinExistence type="inferred from homology"/>
<dbReference type="RefSeq" id="WP_110126008.1">
    <property type="nucleotide sequence ID" value="NZ_QHLY01000007.1"/>
</dbReference>
<feature type="compositionally biased region" description="Low complexity" evidence="8">
    <location>
        <begin position="556"/>
        <end position="569"/>
    </location>
</feature>
<feature type="region of interest" description="Disordered" evidence="8">
    <location>
        <begin position="543"/>
        <end position="569"/>
    </location>
</feature>
<evidence type="ECO:0000256" key="9">
    <source>
        <dbReference type="SAM" id="Phobius"/>
    </source>
</evidence>
<dbReference type="PANTHER" id="PTHR30047:SF7">
    <property type="entry name" value="HIGH-AFFINITY CHOLINE TRANSPORT PROTEIN"/>
    <property type="match status" value="1"/>
</dbReference>
<dbReference type="EMBL" id="QHLY01000007">
    <property type="protein sequence ID" value="PXA70627.1"/>
    <property type="molecule type" value="Genomic_DNA"/>
</dbReference>
<evidence type="ECO:0000313" key="11">
    <source>
        <dbReference type="Proteomes" id="UP000246722"/>
    </source>
</evidence>
<dbReference type="InterPro" id="IPR018093">
    <property type="entry name" value="BCCT_CS"/>
</dbReference>
<feature type="transmembrane region" description="Helical" evidence="9">
    <location>
        <begin position="426"/>
        <end position="456"/>
    </location>
</feature>
<dbReference type="Proteomes" id="UP000246722">
    <property type="component" value="Unassembled WGS sequence"/>
</dbReference>
<evidence type="ECO:0000256" key="4">
    <source>
        <dbReference type="ARBA" id="ARBA00022475"/>
    </source>
</evidence>
<evidence type="ECO:0000256" key="6">
    <source>
        <dbReference type="ARBA" id="ARBA00022989"/>
    </source>
</evidence>
<comment type="similarity">
    <text evidence="2">Belongs to the BCCT transporter (TC 2.A.15) family.</text>
</comment>
<evidence type="ECO:0000256" key="5">
    <source>
        <dbReference type="ARBA" id="ARBA00022692"/>
    </source>
</evidence>
<dbReference type="AlphaFoldDB" id="A0A317ZTQ0"/>
<keyword evidence="5 9" id="KW-0812">Transmembrane</keyword>
<feature type="transmembrane region" description="Helical" evidence="9">
    <location>
        <begin position="112"/>
        <end position="131"/>
    </location>
</feature>
<dbReference type="GO" id="GO:0022857">
    <property type="term" value="F:transmembrane transporter activity"/>
    <property type="evidence" value="ECO:0007669"/>
    <property type="project" value="InterPro"/>
</dbReference>
<keyword evidence="3" id="KW-0813">Transport</keyword>
<organism evidence="10 11">
    <name type="scientific">Cryobacterium arcticum</name>
    <dbReference type="NCBI Taxonomy" id="670052"/>
    <lineage>
        <taxon>Bacteria</taxon>
        <taxon>Bacillati</taxon>
        <taxon>Actinomycetota</taxon>
        <taxon>Actinomycetes</taxon>
        <taxon>Micrococcales</taxon>
        <taxon>Microbacteriaceae</taxon>
        <taxon>Cryobacterium</taxon>
    </lineage>
</organism>
<sequence>MSRGLSDDDIESALGDAVDEPARTGWATVDKTVFGVSAGIILVVCLCGVFFTEAVGAGASAALGWVTSNLGWLFILGATGFVVFALVLAFGRYGSIPLSREGQKTEFSTLSWVSMMFSAGMGIGLMFYGVFEPVTHLASPPPFVDAEPNSPEAANAAMAYTFFHWGLHPWAIYAVVGLALAYSTYRMGRGNLMSSPFQAIFGRDRIVNKGWGKPIDILAIICTKFGSATSLGLGALQIAAGFSLLTTGEFADDPGTALPIIIICVLTVGVVFSAASGLAKGIKWLSNTNMVLSAVLVVFVFVVGPTVFILNLLPSAVGAYLADLVPMSFHSAVFGGSDWLASWTIFYWAWWISWTPFVGTFIARISRGRTIREFVLGVLLVPTAVSILWFVVFGGAGLHLQLGGIDIAGTGSEAAGFFAALQQYPFFIGSALVVMVLTAVFFVSGADAGALVLGTLSSRGRKEPWKPLVIFWAVLTGAVAAVLLFVGGLGALQTFTILAATPFVLIIIGLCVSLYVDLRRDPLRKRTVGPVRTSSEVLGMVPFTRPATDGDDDGGPADAASPATDDNRH</sequence>
<dbReference type="GO" id="GO:0005886">
    <property type="term" value="C:plasma membrane"/>
    <property type="evidence" value="ECO:0007669"/>
    <property type="project" value="UniProtKB-SubCell"/>
</dbReference>
<dbReference type="InterPro" id="IPR000060">
    <property type="entry name" value="BCCT_transptr"/>
</dbReference>
<feature type="transmembrane region" description="Helical" evidence="9">
    <location>
        <begin position="495"/>
        <end position="516"/>
    </location>
</feature>
<gene>
    <name evidence="10" type="ORF">CTB96_05925</name>
</gene>
<dbReference type="Pfam" id="PF02028">
    <property type="entry name" value="BCCT"/>
    <property type="match status" value="1"/>
</dbReference>
<dbReference type="OrthoDB" id="9775735at2"/>
<keyword evidence="7 9" id="KW-0472">Membrane</keyword>
<evidence type="ECO:0000313" key="10">
    <source>
        <dbReference type="EMBL" id="PXA70627.1"/>
    </source>
</evidence>
<evidence type="ECO:0000256" key="2">
    <source>
        <dbReference type="ARBA" id="ARBA00005658"/>
    </source>
</evidence>
<feature type="transmembrane region" description="Helical" evidence="9">
    <location>
        <begin position="340"/>
        <end position="362"/>
    </location>
</feature>
<name>A0A317ZTQ0_9MICO</name>
<feature type="transmembrane region" description="Helical" evidence="9">
    <location>
        <begin position="33"/>
        <end position="51"/>
    </location>
</feature>
<evidence type="ECO:0000256" key="3">
    <source>
        <dbReference type="ARBA" id="ARBA00022448"/>
    </source>
</evidence>
<evidence type="ECO:0000256" key="7">
    <source>
        <dbReference type="ARBA" id="ARBA00023136"/>
    </source>
</evidence>
<keyword evidence="6 9" id="KW-1133">Transmembrane helix</keyword>
<feature type="transmembrane region" description="Helical" evidence="9">
    <location>
        <begin position="468"/>
        <end position="489"/>
    </location>
</feature>